<accession>A0A839EQJ9</accession>
<dbReference type="GO" id="GO:0005829">
    <property type="term" value="C:cytosol"/>
    <property type="evidence" value="ECO:0007669"/>
    <property type="project" value="TreeGrafter"/>
</dbReference>
<keyword evidence="2 5" id="KW-0378">Hydrolase</keyword>
<evidence type="ECO:0000313" key="6">
    <source>
        <dbReference type="Proteomes" id="UP000549052"/>
    </source>
</evidence>
<keyword evidence="6" id="KW-1185">Reference proteome</keyword>
<dbReference type="InterPro" id="IPR006035">
    <property type="entry name" value="Ureohydrolase"/>
</dbReference>
<reference evidence="5 6" key="1">
    <citation type="submission" date="2020-07" db="EMBL/GenBank/DDBJ databases">
        <title>Genomic Encyclopedia of Type Strains, Phase IV (KMG-V): Genome sequencing to study the core and pangenomes of soil and plant-associated prokaryotes.</title>
        <authorList>
            <person name="Whitman W."/>
        </authorList>
    </citation>
    <scope>NUCLEOTIDE SEQUENCE [LARGE SCALE GENOMIC DNA]</scope>
    <source>
        <strain evidence="5 6">AN3</strain>
    </source>
</reference>
<evidence type="ECO:0000313" key="5">
    <source>
        <dbReference type="EMBL" id="MBA8878737.1"/>
    </source>
</evidence>
<evidence type="ECO:0000256" key="3">
    <source>
        <dbReference type="ARBA" id="ARBA00023211"/>
    </source>
</evidence>
<keyword evidence="1" id="KW-0479">Metal-binding</keyword>
<dbReference type="RefSeq" id="WP_182549393.1">
    <property type="nucleotide sequence ID" value="NZ_JACGXN010000002.1"/>
</dbReference>
<dbReference type="PANTHER" id="PTHR43782">
    <property type="entry name" value="ARGINASE"/>
    <property type="match status" value="1"/>
</dbReference>
<dbReference type="Proteomes" id="UP000549052">
    <property type="component" value="Unassembled WGS sequence"/>
</dbReference>
<protein>
    <submittedName>
        <fullName evidence="5">Arginase</fullName>
        <ecNumber evidence="5">3.5.3.1</ecNumber>
    </submittedName>
</protein>
<dbReference type="GO" id="GO:0004053">
    <property type="term" value="F:arginase activity"/>
    <property type="evidence" value="ECO:0007669"/>
    <property type="project" value="UniProtKB-EC"/>
</dbReference>
<gene>
    <name evidence="5" type="ORF">FHW16_002449</name>
</gene>
<name>A0A839EQJ9_9HYPH</name>
<dbReference type="GO" id="GO:0030145">
    <property type="term" value="F:manganese ion binding"/>
    <property type="evidence" value="ECO:0007669"/>
    <property type="project" value="TreeGrafter"/>
</dbReference>
<evidence type="ECO:0000256" key="2">
    <source>
        <dbReference type="ARBA" id="ARBA00022801"/>
    </source>
</evidence>
<evidence type="ECO:0000256" key="4">
    <source>
        <dbReference type="PROSITE-ProRule" id="PRU00742"/>
    </source>
</evidence>
<dbReference type="PANTHER" id="PTHR43782:SF3">
    <property type="entry name" value="ARGINASE"/>
    <property type="match status" value="1"/>
</dbReference>
<dbReference type="Gene3D" id="3.40.800.10">
    <property type="entry name" value="Ureohydrolase domain"/>
    <property type="match status" value="1"/>
</dbReference>
<dbReference type="SUPFAM" id="SSF52768">
    <property type="entry name" value="Arginase/deacetylase"/>
    <property type="match status" value="1"/>
</dbReference>
<dbReference type="Pfam" id="PF00491">
    <property type="entry name" value="Arginase"/>
    <property type="match status" value="1"/>
</dbReference>
<sequence length="292" mass="31280">MPVDPKKVLRLNLPQWQGGDHPDYRIGARVLAAIAPKALGPEETVAVAATASDQRHVEQGIVSRQPLLDNLAAARSAIARHNPEAIVTLGGDCLVSLAPIAYLSERYGDDLAVLWVDAHPDVMTAKEFRNAHAHVLGMLMGIGDADFVAAVSKPVKGAKVLYVGLTETTPYETDFIPAHGMTRLSPEDLAGSAEPVLAWLRASGAKKVAVHFDLDVLDPTLYDFLLSQDPTAGPDAFAGVAKGRMRFEDVAKILGVVDAVADIVGLTIAEYMPWNAIWLSKSLQTLPLLGKR</sequence>
<dbReference type="InterPro" id="IPR023696">
    <property type="entry name" value="Ureohydrolase_dom_sf"/>
</dbReference>
<dbReference type="EC" id="3.5.3.1" evidence="5"/>
<comment type="caution">
    <text evidence="5">The sequence shown here is derived from an EMBL/GenBank/DDBJ whole genome shotgun (WGS) entry which is preliminary data.</text>
</comment>
<comment type="similarity">
    <text evidence="4">Belongs to the arginase family.</text>
</comment>
<dbReference type="CDD" id="cd09999">
    <property type="entry name" value="Arginase-like_1"/>
    <property type="match status" value="1"/>
</dbReference>
<dbReference type="EMBL" id="JACGXN010000002">
    <property type="protein sequence ID" value="MBA8878737.1"/>
    <property type="molecule type" value="Genomic_DNA"/>
</dbReference>
<dbReference type="AlphaFoldDB" id="A0A839EQJ9"/>
<keyword evidence="3" id="KW-0464">Manganese</keyword>
<proteinExistence type="inferred from homology"/>
<organism evidence="5 6">
    <name type="scientific">Phyllobacterium myrsinacearum</name>
    <dbReference type="NCBI Taxonomy" id="28101"/>
    <lineage>
        <taxon>Bacteria</taxon>
        <taxon>Pseudomonadati</taxon>
        <taxon>Pseudomonadota</taxon>
        <taxon>Alphaproteobacteria</taxon>
        <taxon>Hyphomicrobiales</taxon>
        <taxon>Phyllobacteriaceae</taxon>
        <taxon>Phyllobacterium</taxon>
    </lineage>
</organism>
<dbReference type="PROSITE" id="PS51409">
    <property type="entry name" value="ARGINASE_2"/>
    <property type="match status" value="1"/>
</dbReference>
<evidence type="ECO:0000256" key="1">
    <source>
        <dbReference type="ARBA" id="ARBA00022723"/>
    </source>
</evidence>
<dbReference type="PRINTS" id="PR00116">
    <property type="entry name" value="ARGINASE"/>
</dbReference>